<dbReference type="InterPro" id="IPR050091">
    <property type="entry name" value="PKS_NRPS_Biosynth_Enz"/>
</dbReference>
<dbReference type="InterPro" id="IPR057326">
    <property type="entry name" value="KR_dom"/>
</dbReference>
<protein>
    <recommendedName>
        <fullName evidence="4">Ketoreductase domain-containing protein</fullName>
    </recommendedName>
</protein>
<organism evidence="5 6">
    <name type="scientific">Apiospora phragmitis</name>
    <dbReference type="NCBI Taxonomy" id="2905665"/>
    <lineage>
        <taxon>Eukaryota</taxon>
        <taxon>Fungi</taxon>
        <taxon>Dikarya</taxon>
        <taxon>Ascomycota</taxon>
        <taxon>Pezizomycotina</taxon>
        <taxon>Sordariomycetes</taxon>
        <taxon>Xylariomycetidae</taxon>
        <taxon>Amphisphaeriales</taxon>
        <taxon>Apiosporaceae</taxon>
        <taxon>Apiospora</taxon>
    </lineage>
</organism>
<keyword evidence="2" id="KW-0597">Phosphoprotein</keyword>
<evidence type="ECO:0000259" key="4">
    <source>
        <dbReference type="SMART" id="SM00822"/>
    </source>
</evidence>
<dbReference type="EMBL" id="JAQQWL010000008">
    <property type="protein sequence ID" value="KAK8061732.1"/>
    <property type="molecule type" value="Genomic_DNA"/>
</dbReference>
<dbReference type="Pfam" id="PF08659">
    <property type="entry name" value="KR"/>
    <property type="match status" value="1"/>
</dbReference>
<keyword evidence="6" id="KW-1185">Reference proteome</keyword>
<dbReference type="SMART" id="SM00822">
    <property type="entry name" value="PKS_KR"/>
    <property type="match status" value="1"/>
</dbReference>
<gene>
    <name evidence="5" type="ORF">PG994_008098</name>
</gene>
<reference evidence="5 6" key="1">
    <citation type="submission" date="2023-01" db="EMBL/GenBank/DDBJ databases">
        <title>Analysis of 21 Apiospora genomes using comparative genomics revels a genus with tremendous synthesis potential of carbohydrate active enzymes and secondary metabolites.</title>
        <authorList>
            <person name="Sorensen T."/>
        </authorList>
    </citation>
    <scope>NUCLEOTIDE SEQUENCE [LARGE SCALE GENOMIC DNA]</scope>
    <source>
        <strain evidence="5 6">CBS 135458</strain>
    </source>
</reference>
<dbReference type="RefSeq" id="XP_066714994.1">
    <property type="nucleotide sequence ID" value="XM_066859507.1"/>
</dbReference>
<accession>A0ABR1USS6</accession>
<name>A0ABR1USS6_9PEZI</name>
<dbReference type="PANTHER" id="PTHR43775">
    <property type="entry name" value="FATTY ACID SYNTHASE"/>
    <property type="match status" value="1"/>
</dbReference>
<keyword evidence="1" id="KW-0596">Phosphopantetheine</keyword>
<dbReference type="InterPro" id="IPR036291">
    <property type="entry name" value="NAD(P)-bd_dom_sf"/>
</dbReference>
<dbReference type="GeneID" id="92092570"/>
<evidence type="ECO:0000313" key="6">
    <source>
        <dbReference type="Proteomes" id="UP001480595"/>
    </source>
</evidence>
<dbReference type="Proteomes" id="UP001480595">
    <property type="component" value="Unassembled WGS sequence"/>
</dbReference>
<evidence type="ECO:0000313" key="5">
    <source>
        <dbReference type="EMBL" id="KAK8061732.1"/>
    </source>
</evidence>
<keyword evidence="3" id="KW-0560">Oxidoreductase</keyword>
<comment type="caution">
    <text evidence="5">The sequence shown here is derived from an EMBL/GenBank/DDBJ whole genome shotgun (WGS) entry which is preliminary data.</text>
</comment>
<dbReference type="InterPro" id="IPR013968">
    <property type="entry name" value="PKS_KR"/>
</dbReference>
<feature type="domain" description="Ketoreductase" evidence="4">
    <location>
        <begin position="51"/>
        <end position="235"/>
    </location>
</feature>
<evidence type="ECO:0000256" key="2">
    <source>
        <dbReference type="ARBA" id="ARBA00022553"/>
    </source>
</evidence>
<evidence type="ECO:0000256" key="1">
    <source>
        <dbReference type="ARBA" id="ARBA00022450"/>
    </source>
</evidence>
<evidence type="ECO:0000256" key="3">
    <source>
        <dbReference type="ARBA" id="ARBA00023002"/>
    </source>
</evidence>
<proteinExistence type="predicted"/>
<dbReference type="PANTHER" id="PTHR43775:SF29">
    <property type="entry name" value="ASPERFURANONE POLYKETIDE SYNTHASE AFOG-RELATED"/>
    <property type="match status" value="1"/>
</dbReference>
<dbReference type="Gene3D" id="3.40.50.720">
    <property type="entry name" value="NAD(P)-binding Rossmann-like Domain"/>
    <property type="match status" value="1"/>
</dbReference>
<sequence length="308" mass="34213">MEFRESQGVLSVPRVNEDAALDEVLQRFLPRQPPATSVASQEPDFRLQPDATYVLAGGLGGLGRNIATFMVDLGARHIRFLSRSPTSSPDTEAFLTELRQRHVSVSAYKCDISDMRSLRAVLQQYRQEHPPIKGVIQCAMVLRDFSFQKMTHQQWQEAFRPKVQGSAKLAAASFLDPRHRPSFFIMISSFTAVFGNRTQANYVAACTYQDALAHELRRTQGVRAVSLRLGIMRDIGYLARHGATGPLKNWEPGFGLRGYEMRALLHAAMAGQTPTQPITGLPTAAAAGLARPFFLGCTWALDVRILVR</sequence>
<dbReference type="SUPFAM" id="SSF51735">
    <property type="entry name" value="NAD(P)-binding Rossmann-fold domains"/>
    <property type="match status" value="1"/>
</dbReference>